<proteinExistence type="predicted"/>
<protein>
    <submittedName>
        <fullName evidence="2">Uncharacterized protein</fullName>
    </submittedName>
</protein>
<evidence type="ECO:0000313" key="2">
    <source>
        <dbReference type="EMBL" id="OFI48258.1"/>
    </source>
</evidence>
<dbReference type="AlphaFoldDB" id="A0A1E8GL53"/>
<organism evidence="2 3">
    <name type="scientific">Floricoccus tropicus</name>
    <dbReference type="NCBI Taxonomy" id="1859473"/>
    <lineage>
        <taxon>Bacteria</taxon>
        <taxon>Bacillati</taxon>
        <taxon>Bacillota</taxon>
        <taxon>Bacilli</taxon>
        <taxon>Lactobacillales</taxon>
        <taxon>Streptococcaceae</taxon>
        <taxon>Floricoccus</taxon>
    </lineage>
</organism>
<dbReference type="EMBL" id="MKIR01000026">
    <property type="protein sequence ID" value="OFI48258.1"/>
    <property type="molecule type" value="Genomic_DNA"/>
</dbReference>
<keyword evidence="1" id="KW-0472">Membrane</keyword>
<keyword evidence="1" id="KW-1133">Transmembrane helix</keyword>
<evidence type="ECO:0000313" key="3">
    <source>
        <dbReference type="Proteomes" id="UP000178622"/>
    </source>
</evidence>
<dbReference type="Proteomes" id="UP000178622">
    <property type="component" value="Unassembled WGS sequence"/>
</dbReference>
<evidence type="ECO:0000256" key="1">
    <source>
        <dbReference type="SAM" id="Phobius"/>
    </source>
</evidence>
<accession>A0A1E8GL53</accession>
<feature type="transmembrane region" description="Helical" evidence="1">
    <location>
        <begin position="77"/>
        <end position="93"/>
    </location>
</feature>
<keyword evidence="3" id="KW-1185">Reference proteome</keyword>
<gene>
    <name evidence="2" type="ORF">BG261_08215</name>
</gene>
<reference evidence="3" key="1">
    <citation type="submission" date="2016-09" db="EMBL/GenBank/DDBJ databases">
        <title>Draft genome sequence of a novel species of the family Streptococcaceae isolated from flowers.</title>
        <authorList>
            <person name="Chuah L.-O."/>
            <person name="Yap K.-P."/>
            <person name="Thong K.L."/>
            <person name="Liong M.T."/>
            <person name="Ahmad R."/>
            <person name="Rusul G."/>
        </authorList>
    </citation>
    <scope>NUCLEOTIDE SEQUENCE [LARGE SCALE GENOMIC DNA]</scope>
    <source>
        <strain evidence="3">DF1</strain>
    </source>
</reference>
<name>A0A1E8GL53_9LACT</name>
<comment type="caution">
    <text evidence="2">The sequence shown here is derived from an EMBL/GenBank/DDBJ whole genome shotgun (WGS) entry which is preliminary data.</text>
</comment>
<sequence>MTYKKNNEASNDDFAKEFDEIFGFSSEDLKRVPPKRELEHNNGKINEKSKRKFVNQRKDKNFKNYTFSKSVSKVNNRTIYIFIFVIIIAILIFNKQNSSKKPIGRFNENISETTGNKKGMNNSSDEKSFERIEKVDTERAVKEGQVLVVGEKKFFPLNGVLSKPTKEASKTDNFYVFQEGKTFNFSNGFQLNVIGYNRLSMKSEPTIVPPVTDYDNYANFLSYDFDLKNEEFRMRTIMVDGIMSNDILKSYYFQNYGNELQIYKTFDVEKHEDYEAVYIYRQKISEYGDANYIDKVYCFNDGSGISLSSSLYDSDGSHSKNEKIIDVYSLDKQKEIFAKSFELIKSNANK</sequence>
<keyword evidence="1" id="KW-0812">Transmembrane</keyword>
<dbReference type="RefSeq" id="WP_070793266.1">
    <property type="nucleotide sequence ID" value="NZ_MKIR01000026.1"/>
</dbReference>